<accession>A0A9N7VFD0</accession>
<reference evidence="3" key="1">
    <citation type="submission" date="2020-03" db="EMBL/GenBank/DDBJ databases">
        <authorList>
            <person name="Weist P."/>
        </authorList>
    </citation>
    <scope>NUCLEOTIDE SEQUENCE</scope>
</reference>
<feature type="coiled-coil region" evidence="1">
    <location>
        <begin position="100"/>
        <end position="127"/>
    </location>
</feature>
<dbReference type="InterPro" id="IPR028039">
    <property type="entry name" value="CCDC32"/>
</dbReference>
<dbReference type="AlphaFoldDB" id="A0A9N7VFD0"/>
<protein>
    <recommendedName>
        <fullName evidence="5">Coiled-coil domain containing 32</fullName>
    </recommendedName>
</protein>
<organism evidence="3 4">
    <name type="scientific">Pleuronectes platessa</name>
    <name type="common">European plaice</name>
    <dbReference type="NCBI Taxonomy" id="8262"/>
    <lineage>
        <taxon>Eukaryota</taxon>
        <taxon>Metazoa</taxon>
        <taxon>Chordata</taxon>
        <taxon>Craniata</taxon>
        <taxon>Vertebrata</taxon>
        <taxon>Euteleostomi</taxon>
        <taxon>Actinopterygii</taxon>
        <taxon>Neopterygii</taxon>
        <taxon>Teleostei</taxon>
        <taxon>Neoteleostei</taxon>
        <taxon>Acanthomorphata</taxon>
        <taxon>Carangaria</taxon>
        <taxon>Pleuronectiformes</taxon>
        <taxon>Pleuronectoidei</taxon>
        <taxon>Pleuronectidae</taxon>
        <taxon>Pleuronectes</taxon>
    </lineage>
</organism>
<dbReference type="GO" id="GO:0044782">
    <property type="term" value="P:cilium organization"/>
    <property type="evidence" value="ECO:0007669"/>
    <property type="project" value="TreeGrafter"/>
</dbReference>
<evidence type="ECO:0008006" key="5">
    <source>
        <dbReference type="Google" id="ProtNLM"/>
    </source>
</evidence>
<proteinExistence type="predicted"/>
<evidence type="ECO:0000256" key="1">
    <source>
        <dbReference type="SAM" id="Coils"/>
    </source>
</evidence>
<dbReference type="Pfam" id="PF14989">
    <property type="entry name" value="CCDC32"/>
    <property type="match status" value="1"/>
</dbReference>
<sequence length="224" mass="25133">MRSEPIISQCLLTDGFYPSIVLLRMSDVFDSQEVRSSGELWTEICSTLLGQQPEAAPEDERNNNIEFNDSFQPAATVPGQLNGHINGTGISSSGAIWEPMEDSEIYIASLENRLKKLKGQSSDVTSRDMLRSLSQAKKECWDRFLHDAQTSELFQGGDLDQNALEHFKRWLVPEKVAISAEELEYLLRPSHNNEPAGPNPTQNAEETEEETHNSEEDDAHSPEK</sequence>
<feature type="region of interest" description="Disordered" evidence="2">
    <location>
        <begin position="188"/>
        <end position="224"/>
    </location>
</feature>
<evidence type="ECO:0000313" key="3">
    <source>
        <dbReference type="EMBL" id="CAB1448414.1"/>
    </source>
</evidence>
<gene>
    <name evidence="3" type="ORF">PLEPLA_LOCUS36068</name>
</gene>
<name>A0A9N7VFD0_PLEPL</name>
<dbReference type="Proteomes" id="UP001153269">
    <property type="component" value="Unassembled WGS sequence"/>
</dbReference>
<evidence type="ECO:0000313" key="4">
    <source>
        <dbReference type="Proteomes" id="UP001153269"/>
    </source>
</evidence>
<keyword evidence="1" id="KW-0175">Coiled coil</keyword>
<dbReference type="PANTHER" id="PTHR31800">
    <property type="entry name" value="COILED-COIL DOMAIN-CONTAINING PROTEIN 32"/>
    <property type="match status" value="1"/>
</dbReference>
<comment type="caution">
    <text evidence="3">The sequence shown here is derived from an EMBL/GenBank/DDBJ whole genome shotgun (WGS) entry which is preliminary data.</text>
</comment>
<keyword evidence="4" id="KW-1185">Reference proteome</keyword>
<dbReference type="PANTHER" id="PTHR31800:SF1">
    <property type="entry name" value="COILED-COIL DOMAIN-CONTAINING PROTEIN 32"/>
    <property type="match status" value="1"/>
</dbReference>
<dbReference type="EMBL" id="CADEAL010003977">
    <property type="protein sequence ID" value="CAB1448414.1"/>
    <property type="molecule type" value="Genomic_DNA"/>
</dbReference>
<feature type="compositionally biased region" description="Basic and acidic residues" evidence="2">
    <location>
        <begin position="210"/>
        <end position="224"/>
    </location>
</feature>
<evidence type="ECO:0000256" key="2">
    <source>
        <dbReference type="SAM" id="MobiDB-lite"/>
    </source>
</evidence>